<protein>
    <submittedName>
        <fullName evidence="1">Uncharacterized protein</fullName>
    </submittedName>
</protein>
<keyword evidence="2" id="KW-1185">Reference proteome</keyword>
<dbReference type="EMBL" id="ACBY02000052">
    <property type="protein sequence ID" value="EFB74912.1"/>
    <property type="molecule type" value="Genomic_DNA"/>
</dbReference>
<dbReference type="Proteomes" id="UP000003438">
    <property type="component" value="Unassembled WGS sequence"/>
</dbReference>
<proteinExistence type="predicted"/>
<sequence>MFATAAHDKDLEIDQYDVEAMAEFVGFVIEYIYVVPKKINDYKTRLDDKTSGKGKQ</sequence>
<gene>
    <name evidence="1" type="ORF">SUBVAR_06724</name>
</gene>
<name>D1PQP7_9FIRM</name>
<evidence type="ECO:0000313" key="1">
    <source>
        <dbReference type="EMBL" id="EFB74912.1"/>
    </source>
</evidence>
<accession>D1PQP7</accession>
<organism evidence="1 2">
    <name type="scientific">Subdoligranulum variabile DSM 15176</name>
    <dbReference type="NCBI Taxonomy" id="411471"/>
    <lineage>
        <taxon>Bacteria</taxon>
        <taxon>Bacillati</taxon>
        <taxon>Bacillota</taxon>
        <taxon>Clostridia</taxon>
        <taxon>Eubacteriales</taxon>
        <taxon>Oscillospiraceae</taxon>
        <taxon>Subdoligranulum</taxon>
    </lineage>
</organism>
<evidence type="ECO:0000313" key="2">
    <source>
        <dbReference type="Proteomes" id="UP000003438"/>
    </source>
</evidence>
<dbReference type="AlphaFoldDB" id="D1PQP7"/>
<dbReference type="STRING" id="411471.SUBVAR_06724"/>
<reference evidence="1" key="1">
    <citation type="submission" date="2009-12" db="EMBL/GenBank/DDBJ databases">
        <authorList>
            <person name="Weinstock G."/>
            <person name="Sodergren E."/>
            <person name="Clifton S."/>
            <person name="Fulton L."/>
            <person name="Fulton B."/>
            <person name="Courtney L."/>
            <person name="Fronick C."/>
            <person name="Harrison M."/>
            <person name="Strong C."/>
            <person name="Farmer C."/>
            <person name="Delahaunty K."/>
            <person name="Markovic C."/>
            <person name="Hall O."/>
            <person name="Minx P."/>
            <person name="Tomlinson C."/>
            <person name="Mitreva M."/>
            <person name="Nelson J."/>
            <person name="Hou S."/>
            <person name="Wollam A."/>
            <person name="Pepin K.H."/>
            <person name="Johnson M."/>
            <person name="Bhonagiri V."/>
            <person name="Nash W.E."/>
            <person name="Warren W."/>
            <person name="Chinwalla A."/>
            <person name="Mardis E.R."/>
            <person name="Wilson R.K."/>
        </authorList>
    </citation>
    <scope>NUCLEOTIDE SEQUENCE [LARGE SCALE GENOMIC DNA]</scope>
    <source>
        <strain evidence="1">DSM 15176</strain>
    </source>
</reference>
<comment type="caution">
    <text evidence="1">The sequence shown here is derived from an EMBL/GenBank/DDBJ whole genome shotgun (WGS) entry which is preliminary data.</text>
</comment>
<dbReference type="HOGENOM" id="CLU_3012603_0_0_9"/>